<protein>
    <submittedName>
        <fullName evidence="1">Uncharacterized protein</fullName>
    </submittedName>
</protein>
<evidence type="ECO:0000313" key="1">
    <source>
        <dbReference type="EMBL" id="EDX71911.1"/>
    </source>
</evidence>
<sequence length="38" mass="4218">MNRQGSLNKEIARNRALTDKPLVVLVNEGSFEKTPPPP</sequence>
<accession>B4W1C9</accession>
<name>B4W1C9_9CYAN</name>
<keyword evidence="2" id="KW-1185">Reference proteome</keyword>
<reference evidence="1 2" key="1">
    <citation type="submission" date="2008-07" db="EMBL/GenBank/DDBJ databases">
        <authorList>
            <person name="Tandeau de Marsac N."/>
            <person name="Ferriera S."/>
            <person name="Johnson J."/>
            <person name="Kravitz S."/>
            <person name="Beeson K."/>
            <person name="Sutton G."/>
            <person name="Rogers Y.-H."/>
            <person name="Friedman R."/>
            <person name="Frazier M."/>
            <person name="Venter J.C."/>
        </authorList>
    </citation>
    <scope>NUCLEOTIDE SEQUENCE [LARGE SCALE GENOMIC DNA]</scope>
    <source>
        <strain evidence="1 2">PCC 7420</strain>
    </source>
</reference>
<gene>
    <name evidence="1" type="ORF">MC7420_5055</name>
</gene>
<proteinExistence type="predicted"/>
<dbReference type="HOGENOM" id="CLU_3326784_0_0_3"/>
<dbReference type="STRING" id="118168.MC7420_5055"/>
<dbReference type="Proteomes" id="UP000003835">
    <property type="component" value="Unassembled WGS sequence"/>
</dbReference>
<organism evidence="1 2">
    <name type="scientific">Coleofasciculus chthonoplastes PCC 7420</name>
    <dbReference type="NCBI Taxonomy" id="118168"/>
    <lineage>
        <taxon>Bacteria</taxon>
        <taxon>Bacillati</taxon>
        <taxon>Cyanobacteriota</taxon>
        <taxon>Cyanophyceae</taxon>
        <taxon>Coleofasciculales</taxon>
        <taxon>Coleofasciculaceae</taxon>
        <taxon>Coleofasciculus</taxon>
    </lineage>
</organism>
<dbReference type="EMBL" id="DS989868">
    <property type="protein sequence ID" value="EDX71911.1"/>
    <property type="molecule type" value="Genomic_DNA"/>
</dbReference>
<evidence type="ECO:0000313" key="2">
    <source>
        <dbReference type="Proteomes" id="UP000003835"/>
    </source>
</evidence>
<dbReference type="AlphaFoldDB" id="B4W1C9"/>